<name>A0ABY5C562_9LACO</name>
<evidence type="ECO:0000256" key="3">
    <source>
        <dbReference type="ARBA" id="ARBA00022603"/>
    </source>
</evidence>
<dbReference type="PROSITE" id="PS51686">
    <property type="entry name" value="SAM_MT_RSMB_NOP"/>
    <property type="match status" value="1"/>
</dbReference>
<evidence type="ECO:0000256" key="6">
    <source>
        <dbReference type="ARBA" id="ARBA00022884"/>
    </source>
</evidence>
<dbReference type="PRINTS" id="PR02008">
    <property type="entry name" value="RCMTFAMILY"/>
</dbReference>
<dbReference type="EMBL" id="CP097478">
    <property type="protein sequence ID" value="USS93921.1"/>
    <property type="molecule type" value="Genomic_DNA"/>
</dbReference>
<keyword evidence="6 7" id="KW-0694">RNA-binding</keyword>
<dbReference type="Pfam" id="PF17126">
    <property type="entry name" value="RsmF_methylt_CI"/>
    <property type="match status" value="1"/>
</dbReference>
<feature type="active site" description="Nucleophile" evidence="7">
    <location>
        <position position="224"/>
    </location>
</feature>
<evidence type="ECO:0000256" key="7">
    <source>
        <dbReference type="PROSITE-ProRule" id="PRU01023"/>
    </source>
</evidence>
<feature type="domain" description="SAM-dependent MTase RsmB/NOP-type" evidence="8">
    <location>
        <begin position="1"/>
        <end position="293"/>
    </location>
</feature>
<dbReference type="Gene3D" id="3.30.70.1170">
    <property type="entry name" value="Sun protein, domain 3"/>
    <property type="match status" value="1"/>
</dbReference>
<dbReference type="PROSITE" id="PS01153">
    <property type="entry name" value="NOL1_NOP2_SUN"/>
    <property type="match status" value="1"/>
</dbReference>
<accession>A0ABY5C562</accession>
<dbReference type="GO" id="GO:0032259">
    <property type="term" value="P:methylation"/>
    <property type="evidence" value="ECO:0007669"/>
    <property type="project" value="UniProtKB-KW"/>
</dbReference>
<keyword evidence="5 7" id="KW-0949">S-adenosyl-L-methionine</keyword>
<dbReference type="Pfam" id="PF17125">
    <property type="entry name" value="Methyltr_RsmF_N"/>
    <property type="match status" value="1"/>
</dbReference>
<keyword evidence="2" id="KW-0963">Cytoplasm</keyword>
<dbReference type="InterPro" id="IPR001678">
    <property type="entry name" value="MeTrfase_RsmB-F_NOP2_dom"/>
</dbReference>
<keyword evidence="4 7" id="KW-0808">Transferase</keyword>
<feature type="binding site" evidence="7">
    <location>
        <position position="171"/>
    </location>
    <ligand>
        <name>S-adenosyl-L-methionine</name>
        <dbReference type="ChEBI" id="CHEBI:59789"/>
    </ligand>
</feature>
<reference evidence="9" key="1">
    <citation type="submission" date="2022-05" db="EMBL/GenBank/DDBJ databases">
        <authorList>
            <person name="Oliphant S.A."/>
            <person name="Watson-Haigh N.S."/>
            <person name="Sumby K.M."/>
            <person name="Gardner J.M."/>
            <person name="Jiranek V."/>
        </authorList>
    </citation>
    <scope>NUCLEOTIDE SEQUENCE</scope>
    <source>
        <strain evidence="9">Ru20-1</strain>
    </source>
</reference>
<dbReference type="PANTHER" id="PTHR22807:SF30">
    <property type="entry name" value="28S RRNA (CYTOSINE(4447)-C(5))-METHYLTRANSFERASE-RELATED"/>
    <property type="match status" value="1"/>
</dbReference>
<evidence type="ECO:0000313" key="10">
    <source>
        <dbReference type="Proteomes" id="UP001057532"/>
    </source>
</evidence>
<dbReference type="NCBIfam" id="TIGR00446">
    <property type="entry name" value="nop2p"/>
    <property type="match status" value="1"/>
</dbReference>
<dbReference type="InterPro" id="IPR027391">
    <property type="entry name" value="Nol1_Nop2_Fmu_2"/>
</dbReference>
<evidence type="ECO:0000256" key="1">
    <source>
        <dbReference type="ARBA" id="ARBA00007494"/>
    </source>
</evidence>
<feature type="binding site" evidence="7">
    <location>
        <begin position="102"/>
        <end position="108"/>
    </location>
    <ligand>
        <name>S-adenosyl-L-methionine</name>
        <dbReference type="ChEBI" id="CHEBI:59789"/>
    </ligand>
</feature>
<keyword evidence="10" id="KW-1185">Reference proteome</keyword>
<dbReference type="Pfam" id="PF13636">
    <property type="entry name" value="Methyltranf_PUA"/>
    <property type="match status" value="1"/>
</dbReference>
<dbReference type="CDD" id="cd02440">
    <property type="entry name" value="AdoMet_MTases"/>
    <property type="match status" value="1"/>
</dbReference>
<dbReference type="CDD" id="cd21147">
    <property type="entry name" value="RsmF_methylt_CTD1"/>
    <property type="match status" value="1"/>
</dbReference>
<dbReference type="InterPro" id="IPR018314">
    <property type="entry name" value="RsmB/NOL1/NOP2-like_CS"/>
</dbReference>
<dbReference type="InterPro" id="IPR029063">
    <property type="entry name" value="SAM-dependent_MTases_sf"/>
</dbReference>
<dbReference type="InterPro" id="IPR023267">
    <property type="entry name" value="RCMT"/>
</dbReference>
<dbReference type="InterPro" id="IPR049560">
    <property type="entry name" value="MeTrfase_RsmB-F_NOP2_cat"/>
</dbReference>
<proteinExistence type="inferred from homology"/>
<comment type="similarity">
    <text evidence="1 7">Belongs to the class I-like SAM-binding methyltransferase superfamily. RsmB/NOP family.</text>
</comment>
<dbReference type="Gene3D" id="3.40.50.150">
    <property type="entry name" value="Vaccinia Virus protein VP39"/>
    <property type="match status" value="1"/>
</dbReference>
<dbReference type="InterPro" id="IPR011023">
    <property type="entry name" value="Nop2p"/>
</dbReference>
<gene>
    <name evidence="9" type="ORF">M8332_03425</name>
</gene>
<dbReference type="Pfam" id="PF01189">
    <property type="entry name" value="Methyltr_RsmB-F"/>
    <property type="match status" value="1"/>
</dbReference>
<dbReference type="Proteomes" id="UP001057532">
    <property type="component" value="Chromosome"/>
</dbReference>
<feature type="binding site" evidence="7">
    <location>
        <position position="126"/>
    </location>
    <ligand>
        <name>S-adenosyl-L-methionine</name>
        <dbReference type="ChEBI" id="CHEBI:59789"/>
    </ligand>
</feature>
<organism evidence="9 10">
    <name type="scientific">Fructilactobacillus ixorae</name>
    <dbReference type="NCBI Taxonomy" id="1750535"/>
    <lineage>
        <taxon>Bacteria</taxon>
        <taxon>Bacillati</taxon>
        <taxon>Bacillota</taxon>
        <taxon>Bacilli</taxon>
        <taxon>Lactobacillales</taxon>
        <taxon>Lactobacillaceae</taxon>
        <taxon>Fructilactobacillus</taxon>
    </lineage>
</organism>
<dbReference type="InterPro" id="IPR031341">
    <property type="entry name" value="Methyltr_RsmF_N"/>
</dbReference>
<dbReference type="InterPro" id="IPR031340">
    <property type="entry name" value="RsmF_methylt_CI"/>
</dbReference>
<evidence type="ECO:0000256" key="2">
    <source>
        <dbReference type="ARBA" id="ARBA00022490"/>
    </source>
</evidence>
<comment type="caution">
    <text evidence="7">Lacks conserved residue(s) required for the propagation of feature annotation.</text>
</comment>
<evidence type="ECO:0000259" key="8">
    <source>
        <dbReference type="PROSITE" id="PS51686"/>
    </source>
</evidence>
<dbReference type="Gene3D" id="2.30.130.60">
    <property type="match status" value="1"/>
</dbReference>
<evidence type="ECO:0000256" key="5">
    <source>
        <dbReference type="ARBA" id="ARBA00022691"/>
    </source>
</evidence>
<dbReference type="SUPFAM" id="SSF53335">
    <property type="entry name" value="S-adenosyl-L-methionine-dependent methyltransferases"/>
    <property type="match status" value="1"/>
</dbReference>
<dbReference type="GO" id="GO:0008168">
    <property type="term" value="F:methyltransferase activity"/>
    <property type="evidence" value="ECO:0007669"/>
    <property type="project" value="UniProtKB-KW"/>
</dbReference>
<sequence length="449" mass="49876">MELPTQFKAKYQRLLGAQFPAFLQSFAEAPQHGFRLNPLKPPAHPAIDQSRPISNVPNGYYGKVDGKSPAHQSGYVYSQEPSAMLVAEAVAPAPGERVLDLCAAPGGKSTQLAALMQNQGLLVANEIDRGRAKVLVENLERFGVWNPLILNERPDRLSPAFPAYFDKILVDAPCSGEGMFRKNPSATTYWDADYPAACAVRQREILQAAVKMLKPGGQLVYSTCTFAPEEDEQIIAWLLDQYPLELVALDKSAGMSDGRPEWADGNPELQRTLRLFPQSFAGDGHFIAKLQSTATGKPVKIRGQRSNVGGADRKEWQQFVAQNLTDFKAGSLLQFGEQLYSFNPEIPDLQGLRVMLPGTPLGTLKKHRIEPSYGLAMVLRPEQVQRTLPISYEQWQRYVHGDIFNTDAELPKGWYLLLYQQMPVGFGKVVNGTVKNFFPKGLRFQVEKG</sequence>
<evidence type="ECO:0000256" key="4">
    <source>
        <dbReference type="ARBA" id="ARBA00022679"/>
    </source>
</evidence>
<dbReference type="RefSeq" id="WP_252780796.1">
    <property type="nucleotide sequence ID" value="NZ_CP097478.1"/>
</dbReference>
<dbReference type="PANTHER" id="PTHR22807">
    <property type="entry name" value="NOP2 YEAST -RELATED NOL1/NOP2/FMU SUN DOMAIN-CONTAINING"/>
    <property type="match status" value="1"/>
</dbReference>
<evidence type="ECO:0000313" key="9">
    <source>
        <dbReference type="EMBL" id="USS93921.1"/>
    </source>
</evidence>
<keyword evidence="3 7" id="KW-0489">Methyltransferase</keyword>
<protein>
    <submittedName>
        <fullName evidence="9">RsmF rRNA methyltransferase first C-terminal domain-containing protein</fullName>
    </submittedName>
</protein>